<reference evidence="2 3" key="1">
    <citation type="submission" date="2017-05" db="EMBL/GenBank/DDBJ databases">
        <title>Host range expansion of the Methanosphaera genus to humans and monogastric animals involves recent and extensive reduction in genome content.</title>
        <authorList>
            <person name="Hoedt E.C."/>
            <person name="Volmer J.G."/>
            <person name="Parks D.H."/>
            <person name="Rosewarne C.P."/>
            <person name="Denman S.E."/>
            <person name="Mcsweeney C.S."/>
            <person name="O Cuiv P."/>
            <person name="Hugenholtz P."/>
            <person name="Tyson G.W."/>
            <person name="Morrison M."/>
        </authorList>
    </citation>
    <scope>NUCLEOTIDE SEQUENCE [LARGE SCALE GENOMIC DNA]</scope>
    <source>
        <strain evidence="2 3">PA5</strain>
    </source>
</reference>
<evidence type="ECO:0000313" key="3">
    <source>
        <dbReference type="Proteomes" id="UP000248557"/>
    </source>
</evidence>
<dbReference type="Proteomes" id="UP000248557">
    <property type="component" value="Unassembled WGS sequence"/>
</dbReference>
<dbReference type="Pfam" id="PF01026">
    <property type="entry name" value="TatD_DNase"/>
    <property type="match status" value="1"/>
</dbReference>
<gene>
    <name evidence="2" type="ORF">CA615_05195</name>
</gene>
<proteinExistence type="inferred from homology"/>
<protein>
    <submittedName>
        <fullName evidence="2">Uncharacterized protein</fullName>
    </submittedName>
</protein>
<evidence type="ECO:0000256" key="1">
    <source>
        <dbReference type="PIRNR" id="PIRNR005295"/>
    </source>
</evidence>
<dbReference type="AlphaFoldDB" id="A0A328Q3K9"/>
<dbReference type="Gene3D" id="3.20.20.140">
    <property type="entry name" value="Metal-dependent hydrolases"/>
    <property type="match status" value="1"/>
</dbReference>
<dbReference type="PANTHER" id="PTHR42658">
    <property type="entry name" value="HYDROLASE TATD"/>
    <property type="match status" value="1"/>
</dbReference>
<dbReference type="InterPro" id="IPR001130">
    <property type="entry name" value="TatD-like"/>
</dbReference>
<comment type="caution">
    <text evidence="2">The sequence shown here is derived from an EMBL/GenBank/DDBJ whole genome shotgun (WGS) entry which is preliminary data.</text>
</comment>
<dbReference type="PANTHER" id="PTHR42658:SF1">
    <property type="entry name" value="HYDROLASE TATD"/>
    <property type="match status" value="1"/>
</dbReference>
<dbReference type="InterPro" id="IPR012022">
    <property type="entry name" value="UCP005295"/>
</dbReference>
<dbReference type="SUPFAM" id="SSF51556">
    <property type="entry name" value="Metallo-dependent hydrolases"/>
    <property type="match status" value="1"/>
</dbReference>
<evidence type="ECO:0000313" key="2">
    <source>
        <dbReference type="EMBL" id="RAP02887.1"/>
    </source>
</evidence>
<dbReference type="GO" id="GO:0046872">
    <property type="term" value="F:metal ion binding"/>
    <property type="evidence" value="ECO:0007669"/>
    <property type="project" value="UniProtKB-KW"/>
</dbReference>
<keyword evidence="1" id="KW-0378">Hydrolase</keyword>
<sequence>MIIDAHVHADCRPIEDFRDIKIGGVNAIITCAHDPLEMKQSNVNIEHLNRLVYNEPKRVAKHGVKTYVAVGIHPRAIPSDYNKVIEKLPDYLKKKHVIAIGEIGINAIRDIEKEVFIKQLHFADENNYNVIVHTPRTDKKKVTKTTIELLDENINPKLVQLDHVDYSIVDMVIDKDYTLGITVQPEKMSVSQTVNMLDKYGFDKFVLDSDMSSAPSNPMSLPETKHELEIRGYKNSDINKVLCENVLNFHNIKL</sequence>
<dbReference type="GO" id="GO:0016788">
    <property type="term" value="F:hydrolase activity, acting on ester bonds"/>
    <property type="evidence" value="ECO:0007669"/>
    <property type="project" value="UniProtKB-UniRule"/>
</dbReference>
<dbReference type="InterPro" id="IPR032466">
    <property type="entry name" value="Metal_Hydrolase"/>
</dbReference>
<dbReference type="EMBL" id="NGJK01000066">
    <property type="protein sequence ID" value="RAP02887.1"/>
    <property type="molecule type" value="Genomic_DNA"/>
</dbReference>
<dbReference type="RefSeq" id="WP_112149635.1">
    <property type="nucleotide sequence ID" value="NZ_NGJK01000066.1"/>
</dbReference>
<dbReference type="PIRSF" id="PIRSF005295">
    <property type="entry name" value="UCP005295_TatD"/>
    <property type="match status" value="1"/>
</dbReference>
<comment type="similarity">
    <text evidence="1">Belongs to the metallo-dependent hydrolases superfamily.</text>
</comment>
<organism evidence="2 3">
    <name type="scientific">Methanosphaera stadtmanae</name>
    <dbReference type="NCBI Taxonomy" id="2317"/>
    <lineage>
        <taxon>Archaea</taxon>
        <taxon>Methanobacteriati</taxon>
        <taxon>Methanobacteriota</taxon>
        <taxon>Methanomada group</taxon>
        <taxon>Methanobacteria</taxon>
        <taxon>Methanobacteriales</taxon>
        <taxon>Methanobacteriaceae</taxon>
        <taxon>Methanosphaera</taxon>
    </lineage>
</organism>
<accession>A0A328Q3K9</accession>
<keyword evidence="1" id="KW-0479">Metal-binding</keyword>
<name>A0A328Q3K9_9EURY</name>